<evidence type="ECO:0008006" key="4">
    <source>
        <dbReference type="Google" id="ProtNLM"/>
    </source>
</evidence>
<accession>A0ABS9Q576</accession>
<feature type="transmembrane region" description="Helical" evidence="1">
    <location>
        <begin position="9"/>
        <end position="27"/>
    </location>
</feature>
<feature type="transmembrane region" description="Helical" evidence="1">
    <location>
        <begin position="33"/>
        <end position="52"/>
    </location>
</feature>
<reference evidence="2 3" key="1">
    <citation type="submission" date="2022-02" db="EMBL/GenBank/DDBJ databases">
        <title>Uncovering new skin microbiome diversity through culturing and metagenomics.</title>
        <authorList>
            <person name="Conlan S."/>
            <person name="Deming C."/>
            <person name="Nisc Comparative Sequencing Program N."/>
            <person name="Segre J.A."/>
        </authorList>
    </citation>
    <scope>NUCLEOTIDE SEQUENCE [LARGE SCALE GENOMIC DNA]</scope>
    <source>
        <strain evidence="2 3">ACRQZ</strain>
    </source>
</reference>
<keyword evidence="1" id="KW-0812">Transmembrane</keyword>
<sequence length="57" mass="6158">MSNQTTGKVLAVLICLIVLVPLAIMSVWQPVRIGLPALVFVLTGVVVLVMNARKSKR</sequence>
<keyword evidence="1" id="KW-1133">Transmembrane helix</keyword>
<evidence type="ECO:0000313" key="2">
    <source>
        <dbReference type="EMBL" id="MCG7323029.1"/>
    </source>
</evidence>
<organism evidence="2 3">
    <name type="scientific">Arsenicicoccus bolidensis</name>
    <dbReference type="NCBI Taxonomy" id="229480"/>
    <lineage>
        <taxon>Bacteria</taxon>
        <taxon>Bacillati</taxon>
        <taxon>Actinomycetota</taxon>
        <taxon>Actinomycetes</taxon>
        <taxon>Micrococcales</taxon>
        <taxon>Intrasporangiaceae</taxon>
        <taxon>Arsenicicoccus</taxon>
    </lineage>
</organism>
<keyword evidence="3" id="KW-1185">Reference proteome</keyword>
<dbReference type="EMBL" id="JAKRCV010000055">
    <property type="protein sequence ID" value="MCG7323029.1"/>
    <property type="molecule type" value="Genomic_DNA"/>
</dbReference>
<keyword evidence="1" id="KW-0472">Membrane</keyword>
<dbReference type="Proteomes" id="UP001521931">
    <property type="component" value="Unassembled WGS sequence"/>
</dbReference>
<gene>
    <name evidence="2" type="ORF">MHL29_14180</name>
</gene>
<dbReference type="RefSeq" id="WP_019284169.1">
    <property type="nucleotide sequence ID" value="NZ_DAMCTM010000007.1"/>
</dbReference>
<protein>
    <recommendedName>
        <fullName evidence="4">DUF3096 domain-containing protein</fullName>
    </recommendedName>
</protein>
<proteinExistence type="predicted"/>
<evidence type="ECO:0000313" key="3">
    <source>
        <dbReference type="Proteomes" id="UP001521931"/>
    </source>
</evidence>
<evidence type="ECO:0000256" key="1">
    <source>
        <dbReference type="SAM" id="Phobius"/>
    </source>
</evidence>
<comment type="caution">
    <text evidence="2">The sequence shown here is derived from an EMBL/GenBank/DDBJ whole genome shotgun (WGS) entry which is preliminary data.</text>
</comment>
<name>A0ABS9Q576_9MICO</name>